<protein>
    <submittedName>
        <fullName evidence="2 4">Uncharacterized protein</fullName>
    </submittedName>
</protein>
<reference evidence="2 3" key="2">
    <citation type="submission" date="2018-11" db="EMBL/GenBank/DDBJ databases">
        <authorList>
            <consortium name="Pathogen Informatics"/>
        </authorList>
    </citation>
    <scope>NUCLEOTIDE SEQUENCE [LARGE SCALE GENOMIC DNA]</scope>
</reference>
<evidence type="ECO:0000313" key="4">
    <source>
        <dbReference type="WBParaSite" id="BTMF_0001285601-mRNA-1"/>
    </source>
</evidence>
<name>A0A0R3QYN2_9BILA</name>
<proteinExistence type="predicted"/>
<dbReference type="WBParaSite" id="BTMF_0001285601-mRNA-1">
    <property type="protein sequence ID" value="BTMF_0001285601-mRNA-1"/>
    <property type="gene ID" value="BTMF_0001285601"/>
</dbReference>
<sequence>MEKLLKIPQDLPYRNIKCIIENIAQQYQVLFNLLNECKSAPLLFAVIGTLTFYSVFTKWIPVFGIISVLNHIHLLNQCLLLSVVIVSLYVYFF</sequence>
<accession>A0A0R3QYN2</accession>
<organism evidence="4">
    <name type="scientific">Brugia timori</name>
    <dbReference type="NCBI Taxonomy" id="42155"/>
    <lineage>
        <taxon>Eukaryota</taxon>
        <taxon>Metazoa</taxon>
        <taxon>Ecdysozoa</taxon>
        <taxon>Nematoda</taxon>
        <taxon>Chromadorea</taxon>
        <taxon>Rhabditida</taxon>
        <taxon>Spirurina</taxon>
        <taxon>Spiruromorpha</taxon>
        <taxon>Filarioidea</taxon>
        <taxon>Onchocercidae</taxon>
        <taxon>Brugia</taxon>
    </lineage>
</organism>
<dbReference type="Proteomes" id="UP000280834">
    <property type="component" value="Unassembled WGS sequence"/>
</dbReference>
<keyword evidence="1" id="KW-0812">Transmembrane</keyword>
<evidence type="ECO:0000313" key="3">
    <source>
        <dbReference type="Proteomes" id="UP000280834"/>
    </source>
</evidence>
<evidence type="ECO:0000256" key="1">
    <source>
        <dbReference type="SAM" id="Phobius"/>
    </source>
</evidence>
<keyword evidence="1" id="KW-1133">Transmembrane helix</keyword>
<feature type="transmembrane region" description="Helical" evidence="1">
    <location>
        <begin position="72"/>
        <end position="92"/>
    </location>
</feature>
<keyword evidence="1" id="KW-0472">Membrane</keyword>
<dbReference type="AlphaFoldDB" id="A0A0R3QYN2"/>
<gene>
    <name evidence="2" type="ORF">BTMF_LOCUS10868</name>
</gene>
<dbReference type="EMBL" id="UZAG01017878">
    <property type="protein sequence ID" value="VDO37077.1"/>
    <property type="molecule type" value="Genomic_DNA"/>
</dbReference>
<keyword evidence="3" id="KW-1185">Reference proteome</keyword>
<evidence type="ECO:0000313" key="2">
    <source>
        <dbReference type="EMBL" id="VDO37077.1"/>
    </source>
</evidence>
<reference evidence="4" key="1">
    <citation type="submission" date="2017-02" db="UniProtKB">
        <authorList>
            <consortium name="WormBaseParasite"/>
        </authorList>
    </citation>
    <scope>IDENTIFICATION</scope>
</reference>
<feature type="transmembrane region" description="Helical" evidence="1">
    <location>
        <begin position="42"/>
        <end position="66"/>
    </location>
</feature>